<keyword evidence="4" id="KW-1185">Reference proteome</keyword>
<protein>
    <recommendedName>
        <fullName evidence="2">Outer membrane protein beta-barrel domain-containing protein</fullName>
    </recommendedName>
</protein>
<dbReference type="RefSeq" id="WP_060941060.1">
    <property type="nucleotide sequence ID" value="NZ_CAMXYN010000004.1"/>
</dbReference>
<proteinExistence type="predicted"/>
<evidence type="ECO:0000256" key="1">
    <source>
        <dbReference type="SAM" id="SignalP"/>
    </source>
</evidence>
<sequence>MKKIFYIAILSLCAINVFAQTRTVQNRPYTDLRKFHFGVMVGAHMQDLELLNAGPQMVDLDDGNGLVQKTVSADQDRWDAGFTVGVLGELRINTTFQFRVAPAMYFGTRHITFRNLTDLDANGEPTEQVQDLKSAYISCALDLIAAAPRFNNHRPYVMVGINPMLNLSGKDDDYLKLKGGDAYLEAGIGCDFYLPYFKLRPELKFMYGIGNCLNTNHAKDLRDKSMLMYTNSVKEAHSKMIALTFYFE</sequence>
<dbReference type="OrthoDB" id="1467485at2"/>
<feature type="domain" description="Outer membrane protein beta-barrel" evidence="2">
    <location>
        <begin position="18"/>
        <end position="212"/>
    </location>
</feature>
<dbReference type="STRING" id="28128.HMPREF3226_02076"/>
<dbReference type="EMBL" id="LRQG01000185">
    <property type="protein sequence ID" value="KXA35388.1"/>
    <property type="molecule type" value="Genomic_DNA"/>
</dbReference>
<feature type="signal peptide" evidence="1">
    <location>
        <begin position="1"/>
        <end position="19"/>
    </location>
</feature>
<keyword evidence="1" id="KW-0732">Signal</keyword>
<dbReference type="Proteomes" id="UP000070533">
    <property type="component" value="Unassembled WGS sequence"/>
</dbReference>
<organism evidence="3 4">
    <name type="scientific">Prevotella corporis</name>
    <dbReference type="NCBI Taxonomy" id="28128"/>
    <lineage>
        <taxon>Bacteria</taxon>
        <taxon>Pseudomonadati</taxon>
        <taxon>Bacteroidota</taxon>
        <taxon>Bacteroidia</taxon>
        <taxon>Bacteroidales</taxon>
        <taxon>Prevotellaceae</taxon>
        <taxon>Prevotella</taxon>
    </lineage>
</organism>
<evidence type="ECO:0000313" key="4">
    <source>
        <dbReference type="Proteomes" id="UP000070533"/>
    </source>
</evidence>
<evidence type="ECO:0000259" key="2">
    <source>
        <dbReference type="Pfam" id="PF13568"/>
    </source>
</evidence>
<reference evidence="4" key="1">
    <citation type="submission" date="2016-01" db="EMBL/GenBank/DDBJ databases">
        <authorList>
            <person name="Mitreva M."/>
            <person name="Pepin K.H."/>
            <person name="Mihindukulasuriya K.A."/>
            <person name="Fulton R."/>
            <person name="Fronick C."/>
            <person name="O'Laughlin M."/>
            <person name="Miner T."/>
            <person name="Herter B."/>
            <person name="Rosa B.A."/>
            <person name="Cordes M."/>
            <person name="Tomlinson C."/>
            <person name="Wollam A."/>
            <person name="Palsikar V.B."/>
            <person name="Mardis E.R."/>
            <person name="Wilson R.K."/>
        </authorList>
    </citation>
    <scope>NUCLEOTIDE SEQUENCE [LARGE SCALE GENOMIC DNA]</scope>
    <source>
        <strain evidence="4">MJR7716</strain>
    </source>
</reference>
<evidence type="ECO:0000313" key="3">
    <source>
        <dbReference type="EMBL" id="KXA35388.1"/>
    </source>
</evidence>
<dbReference type="eggNOG" id="ENOG502Z7U1">
    <property type="taxonomic scope" value="Bacteria"/>
</dbReference>
<dbReference type="Pfam" id="PF13568">
    <property type="entry name" value="OMP_b-brl_2"/>
    <property type="match status" value="1"/>
</dbReference>
<dbReference type="PATRIC" id="fig|28128.5.peg.2138"/>
<name>A0A133PYS1_9BACT</name>
<dbReference type="InterPro" id="IPR025665">
    <property type="entry name" value="Beta-barrel_OMP_2"/>
</dbReference>
<dbReference type="AlphaFoldDB" id="A0A133PYS1"/>
<comment type="caution">
    <text evidence="3">The sequence shown here is derived from an EMBL/GenBank/DDBJ whole genome shotgun (WGS) entry which is preliminary data.</text>
</comment>
<accession>A0A133PYS1</accession>
<feature type="chain" id="PRO_5007458373" description="Outer membrane protein beta-barrel domain-containing protein" evidence="1">
    <location>
        <begin position="20"/>
        <end position="248"/>
    </location>
</feature>
<gene>
    <name evidence="3" type="ORF">HMPREF3226_02076</name>
</gene>